<keyword evidence="1 6" id="KW-0963">Cytoplasm</keyword>
<dbReference type="GO" id="GO:0005737">
    <property type="term" value="C:cytoplasm"/>
    <property type="evidence" value="ECO:0007669"/>
    <property type="project" value="UniProtKB-SubCell"/>
</dbReference>
<keyword evidence="3 6" id="KW-0808">Transferase</keyword>
<dbReference type="Gene3D" id="3.40.50.150">
    <property type="entry name" value="Vaccinia Virus protein VP39"/>
    <property type="match status" value="1"/>
</dbReference>
<dbReference type="GO" id="GO:0003676">
    <property type="term" value="F:nucleic acid binding"/>
    <property type="evidence" value="ECO:0007669"/>
    <property type="project" value="InterPro"/>
</dbReference>
<dbReference type="InterPro" id="IPR002052">
    <property type="entry name" value="DNA_methylase_N6_adenine_CS"/>
</dbReference>
<dbReference type="InterPro" id="IPR007848">
    <property type="entry name" value="Small_mtfrase_dom"/>
</dbReference>
<comment type="similarity">
    <text evidence="6">Belongs to the methyltransferase superfamily. tRNA (adenine-N(6)-)-methyltransferase family.</text>
</comment>
<evidence type="ECO:0000256" key="4">
    <source>
        <dbReference type="ARBA" id="ARBA00022691"/>
    </source>
</evidence>
<dbReference type="HAMAP" id="MF_01872">
    <property type="entry name" value="tRNA_methyltr_YfiC"/>
    <property type="match status" value="1"/>
</dbReference>
<organism evidence="8 9">
    <name type="scientific">Raineya orbicola</name>
    <dbReference type="NCBI Taxonomy" id="2016530"/>
    <lineage>
        <taxon>Bacteria</taxon>
        <taxon>Pseudomonadati</taxon>
        <taxon>Bacteroidota</taxon>
        <taxon>Cytophagia</taxon>
        <taxon>Cytophagales</taxon>
        <taxon>Raineyaceae</taxon>
        <taxon>Raineya</taxon>
    </lineage>
</organism>
<dbReference type="InterPro" id="IPR050210">
    <property type="entry name" value="tRNA_Adenine-N(6)_MTase"/>
</dbReference>
<comment type="function">
    <text evidence="6">Specifically methylates the adenine in position 37 of tRNA(1)(Val) (anticodon cmo5UAC).</text>
</comment>
<dbReference type="CDD" id="cd02440">
    <property type="entry name" value="AdoMet_MTases"/>
    <property type="match status" value="1"/>
</dbReference>
<dbReference type="EMBL" id="NKXO01000001">
    <property type="protein sequence ID" value="PKQ70863.1"/>
    <property type="molecule type" value="Genomic_DNA"/>
</dbReference>
<evidence type="ECO:0000256" key="2">
    <source>
        <dbReference type="ARBA" id="ARBA00022603"/>
    </source>
</evidence>
<evidence type="ECO:0000256" key="5">
    <source>
        <dbReference type="ARBA" id="ARBA00022694"/>
    </source>
</evidence>
<keyword evidence="9" id="KW-1185">Reference proteome</keyword>
<dbReference type="RefSeq" id="WP_101357275.1">
    <property type="nucleotide sequence ID" value="NZ_NKXO01000001.1"/>
</dbReference>
<dbReference type="Proteomes" id="UP000233387">
    <property type="component" value="Unassembled WGS sequence"/>
</dbReference>
<evidence type="ECO:0000256" key="1">
    <source>
        <dbReference type="ARBA" id="ARBA00022490"/>
    </source>
</evidence>
<comment type="subcellular location">
    <subcellularLocation>
        <location evidence="6">Cytoplasm</location>
    </subcellularLocation>
</comment>
<name>A0A2N3IKX1_9BACT</name>
<evidence type="ECO:0000259" key="7">
    <source>
        <dbReference type="Pfam" id="PF05175"/>
    </source>
</evidence>
<dbReference type="PANTHER" id="PTHR47739">
    <property type="entry name" value="TRNA1(VAL) (ADENINE(37)-N6)-METHYLTRANSFERASE"/>
    <property type="match status" value="1"/>
</dbReference>
<dbReference type="InterPro" id="IPR022882">
    <property type="entry name" value="tRNA_adenine-N6_MeTrfase"/>
</dbReference>
<evidence type="ECO:0000256" key="6">
    <source>
        <dbReference type="HAMAP-Rule" id="MF_01872"/>
    </source>
</evidence>
<dbReference type="GO" id="GO:0032259">
    <property type="term" value="P:methylation"/>
    <property type="evidence" value="ECO:0007669"/>
    <property type="project" value="UniProtKB-KW"/>
</dbReference>
<reference evidence="8 9" key="1">
    <citation type="submission" date="2017-06" db="EMBL/GenBank/DDBJ databases">
        <title>Raineya orbicola gen. nov., sp. nov. a slightly thermophilic bacterium of the phylum Bacteroidetes and the description of Raineyaceae fam. nov.</title>
        <authorList>
            <person name="Albuquerque L."/>
            <person name="Polonia A.R.M."/>
            <person name="Barroso C."/>
            <person name="Froufe H.J.C."/>
            <person name="Lage O."/>
            <person name="Lobo-Da-Cunha A."/>
            <person name="Egas C."/>
            <person name="Da Costa M.S."/>
        </authorList>
    </citation>
    <scope>NUCLEOTIDE SEQUENCE [LARGE SCALE GENOMIC DNA]</scope>
    <source>
        <strain evidence="8 9">SPSPC-11</strain>
    </source>
</reference>
<dbReference type="AlphaFoldDB" id="A0A2N3IKX1"/>
<comment type="caution">
    <text evidence="8">The sequence shown here is derived from an EMBL/GenBank/DDBJ whole genome shotgun (WGS) entry which is preliminary data.</text>
</comment>
<keyword evidence="5 6" id="KW-0819">tRNA processing</keyword>
<gene>
    <name evidence="8" type="ORF">Rain11_0004</name>
</gene>
<feature type="domain" description="Methyltransferase small" evidence="7">
    <location>
        <begin position="58"/>
        <end position="142"/>
    </location>
</feature>
<dbReference type="EC" id="2.1.1.223" evidence="6"/>
<dbReference type="SUPFAM" id="SSF53335">
    <property type="entry name" value="S-adenosyl-L-methionine-dependent methyltransferases"/>
    <property type="match status" value="1"/>
</dbReference>
<dbReference type="GO" id="GO:0016430">
    <property type="term" value="F:tRNA (adenine-N6)-methyltransferase activity"/>
    <property type="evidence" value="ECO:0007669"/>
    <property type="project" value="UniProtKB-UniRule"/>
</dbReference>
<evidence type="ECO:0000313" key="8">
    <source>
        <dbReference type="EMBL" id="PKQ70863.1"/>
    </source>
</evidence>
<evidence type="ECO:0000313" key="9">
    <source>
        <dbReference type="Proteomes" id="UP000233387"/>
    </source>
</evidence>
<dbReference type="PANTHER" id="PTHR47739:SF1">
    <property type="entry name" value="TRNA1(VAL) (ADENINE(37)-N6)-METHYLTRANSFERASE"/>
    <property type="match status" value="1"/>
</dbReference>
<dbReference type="GO" id="GO:0008033">
    <property type="term" value="P:tRNA processing"/>
    <property type="evidence" value="ECO:0007669"/>
    <property type="project" value="UniProtKB-UniRule"/>
</dbReference>
<evidence type="ECO:0000256" key="3">
    <source>
        <dbReference type="ARBA" id="ARBA00022679"/>
    </source>
</evidence>
<comment type="catalytic activity">
    <reaction evidence="6">
        <text>adenosine(37) in tRNA1(Val) + S-adenosyl-L-methionine = N(6)-methyladenosine(37) in tRNA1(Val) + S-adenosyl-L-homocysteine + H(+)</text>
        <dbReference type="Rhea" id="RHEA:43160"/>
        <dbReference type="Rhea" id="RHEA-COMP:10369"/>
        <dbReference type="Rhea" id="RHEA-COMP:10370"/>
        <dbReference type="ChEBI" id="CHEBI:15378"/>
        <dbReference type="ChEBI" id="CHEBI:57856"/>
        <dbReference type="ChEBI" id="CHEBI:59789"/>
        <dbReference type="ChEBI" id="CHEBI:74411"/>
        <dbReference type="ChEBI" id="CHEBI:74449"/>
        <dbReference type="EC" id="2.1.1.223"/>
    </reaction>
</comment>
<proteinExistence type="inferred from homology"/>
<dbReference type="InterPro" id="IPR029063">
    <property type="entry name" value="SAM-dependent_MTases_sf"/>
</dbReference>
<keyword evidence="2 6" id="KW-0489">Methyltransferase</keyword>
<sequence>MSYAISQILAFFVKSNFVKRQKNTYFQFKQFRIEQADTAMKVSTEACILGAWAFAENPQKILDIGTGTGLLSLMLAQRFPKSQIEAVEIEKKAFQQAQSNFKNSPFSSQIRLYHTSIQAFAQTQKAPTYDLIVCNPPFYADYLQSKDEKLNLALHQNCLQLHELAEILDLLLKSSGKAFVLLPPFFMNKFCILAKNHNLLLQKKLHIFHSPKHPILREIAAFGFNESNLVNENLFIRNEKGEYTDEFKALLKNFYLYF</sequence>
<dbReference type="Pfam" id="PF05175">
    <property type="entry name" value="MTS"/>
    <property type="match status" value="1"/>
</dbReference>
<accession>A0A2N3IKX1</accession>
<dbReference type="PROSITE" id="PS00092">
    <property type="entry name" value="N6_MTASE"/>
    <property type="match status" value="1"/>
</dbReference>
<keyword evidence="4 6" id="KW-0949">S-adenosyl-L-methionine</keyword>
<protein>
    <recommendedName>
        <fullName evidence="6">tRNA1(Val) (adenine(37)-N6)-methyltransferase</fullName>
        <ecNumber evidence="6">2.1.1.223</ecNumber>
    </recommendedName>
    <alternativeName>
        <fullName evidence="6">tRNA m6A37 methyltransferase</fullName>
    </alternativeName>
</protein>